<feature type="region of interest" description="Disordered" evidence="1">
    <location>
        <begin position="79"/>
        <end position="104"/>
    </location>
</feature>
<keyword evidence="3" id="KW-1185">Reference proteome</keyword>
<dbReference type="AlphaFoldDB" id="J4KP91"/>
<name>J4KP91_BEAB2</name>
<dbReference type="RefSeq" id="XP_008597656.1">
    <property type="nucleotide sequence ID" value="XM_008599434.1"/>
</dbReference>
<evidence type="ECO:0000313" key="2">
    <source>
        <dbReference type="EMBL" id="EJP67044.1"/>
    </source>
</evidence>
<evidence type="ECO:0000256" key="1">
    <source>
        <dbReference type="SAM" id="MobiDB-lite"/>
    </source>
</evidence>
<gene>
    <name evidence="2" type="ORF">BBA_04337</name>
</gene>
<dbReference type="Proteomes" id="UP000002762">
    <property type="component" value="Unassembled WGS sequence"/>
</dbReference>
<feature type="compositionally biased region" description="Basic and acidic residues" evidence="1">
    <location>
        <begin position="79"/>
        <end position="89"/>
    </location>
</feature>
<dbReference type="GeneID" id="19887349"/>
<accession>J4KP91</accession>
<reference evidence="2 3" key="1">
    <citation type="journal article" date="2012" name="Sci. Rep.">
        <title>Genomic perspectives on the evolution of fungal entomopathogenicity in Beauveria bassiana.</title>
        <authorList>
            <person name="Xiao G."/>
            <person name="Ying S.H."/>
            <person name="Zheng P."/>
            <person name="Wang Z.L."/>
            <person name="Zhang S."/>
            <person name="Xie X.Q."/>
            <person name="Shang Y."/>
            <person name="St Leger R.J."/>
            <person name="Zhao G.P."/>
            <person name="Wang C."/>
            <person name="Feng M.G."/>
        </authorList>
    </citation>
    <scope>NUCLEOTIDE SEQUENCE [LARGE SCALE GENOMIC DNA]</scope>
    <source>
        <strain evidence="2 3">ARSEF 2860</strain>
    </source>
</reference>
<organism evidence="2 3">
    <name type="scientific">Beauveria bassiana (strain ARSEF 2860)</name>
    <name type="common">White muscardine disease fungus</name>
    <name type="synonym">Tritirachium shiotae</name>
    <dbReference type="NCBI Taxonomy" id="655819"/>
    <lineage>
        <taxon>Eukaryota</taxon>
        <taxon>Fungi</taxon>
        <taxon>Dikarya</taxon>
        <taxon>Ascomycota</taxon>
        <taxon>Pezizomycotina</taxon>
        <taxon>Sordariomycetes</taxon>
        <taxon>Hypocreomycetidae</taxon>
        <taxon>Hypocreales</taxon>
        <taxon>Cordycipitaceae</taxon>
        <taxon>Beauveria</taxon>
    </lineage>
</organism>
<evidence type="ECO:0000313" key="3">
    <source>
        <dbReference type="Proteomes" id="UP000002762"/>
    </source>
</evidence>
<protein>
    <submittedName>
        <fullName evidence="2">Uncharacterized protein</fullName>
    </submittedName>
</protein>
<dbReference type="InParanoid" id="J4KP91"/>
<proteinExistence type="predicted"/>
<dbReference type="EMBL" id="JH725158">
    <property type="protein sequence ID" value="EJP67044.1"/>
    <property type="molecule type" value="Genomic_DNA"/>
</dbReference>
<sequence>MRPLSNSNGFNRREKNDKYPFLTFFATLFRQLGAILPPRPAGPDLVQRGASLSISLSRCMRRHVATVFALDAGAHRAAEHRREAARAEDNPGGPISTRNGGNDVSMFWSRVPRPRDGPNQLREHGEGAGTRKRKWYEEIELVRGKRIANRAGTEKALKESQGMAMSTARVSAYALSQDVSLPSIKVVCNCR</sequence>
<dbReference type="HOGENOM" id="CLU_1421186_0_0_1"/>